<evidence type="ECO:0000256" key="2">
    <source>
        <dbReference type="ARBA" id="ARBA00001964"/>
    </source>
</evidence>
<feature type="domain" description="Transketolase-like pyrimidine-binding" evidence="15">
    <location>
        <begin position="824"/>
        <end position="989"/>
    </location>
</feature>
<keyword evidence="11" id="KW-0786">Thiamine pyrophosphate</keyword>
<keyword evidence="14" id="KW-0472">Membrane</keyword>
<keyword evidence="7" id="KW-0808">Transferase</keyword>
<evidence type="ECO:0000256" key="7">
    <source>
        <dbReference type="ARBA" id="ARBA00022679"/>
    </source>
</evidence>
<evidence type="ECO:0000256" key="11">
    <source>
        <dbReference type="ARBA" id="ARBA00023052"/>
    </source>
</evidence>
<evidence type="ECO:0000313" key="17">
    <source>
        <dbReference type="Proteomes" id="UP001396334"/>
    </source>
</evidence>
<dbReference type="InterPro" id="IPR009014">
    <property type="entry name" value="Transketo_C/PFOR_II"/>
</dbReference>
<evidence type="ECO:0000256" key="5">
    <source>
        <dbReference type="ARBA" id="ARBA00011738"/>
    </source>
</evidence>
<evidence type="ECO:0000259" key="15">
    <source>
        <dbReference type="SMART" id="SM00861"/>
    </source>
</evidence>
<dbReference type="Pfam" id="PF13292">
    <property type="entry name" value="DXP_synthase_N"/>
    <property type="match status" value="2"/>
</dbReference>
<feature type="region of interest" description="Disordered" evidence="13">
    <location>
        <begin position="67"/>
        <end position="91"/>
    </location>
</feature>
<evidence type="ECO:0000256" key="3">
    <source>
        <dbReference type="ARBA" id="ARBA00004980"/>
    </source>
</evidence>
<dbReference type="SUPFAM" id="SSF52518">
    <property type="entry name" value="Thiamin diphosphate-binding fold (THDP-binding)"/>
    <property type="match status" value="2"/>
</dbReference>
<dbReference type="PANTHER" id="PTHR43322">
    <property type="entry name" value="1-D-DEOXYXYLULOSE 5-PHOSPHATE SYNTHASE-RELATED"/>
    <property type="match status" value="1"/>
</dbReference>
<dbReference type="NCBIfam" id="TIGR00204">
    <property type="entry name" value="dxs"/>
    <property type="match status" value="1"/>
</dbReference>
<evidence type="ECO:0000313" key="16">
    <source>
        <dbReference type="EMBL" id="KAK9012839.1"/>
    </source>
</evidence>
<dbReference type="EC" id="2.2.1.7" evidence="6"/>
<dbReference type="Proteomes" id="UP001396334">
    <property type="component" value="Unassembled WGS sequence"/>
</dbReference>
<accession>A0ABR2RIW2</accession>
<dbReference type="EMBL" id="JBBPBN010000022">
    <property type="protein sequence ID" value="KAK9012839.1"/>
    <property type="molecule type" value="Genomic_DNA"/>
</dbReference>
<dbReference type="SMART" id="SM00861">
    <property type="entry name" value="Transket_pyr"/>
    <property type="match status" value="1"/>
</dbReference>
<dbReference type="Pfam" id="PF02779">
    <property type="entry name" value="Transket_pyr"/>
    <property type="match status" value="1"/>
</dbReference>
<sequence length="1146" mass="126954">MIAGKLQSQQSQLFSPKGAILTLSILTLISFSYFSFKSLGPPLPLSPSTPQLTLLPTTSSAADSIPSHAHVVSNEKENNVDEGGEDDEDGDLFTDVYHSPKLFKLNFEEMERKFKIYIYPDGDPKTFYQTPRKLTGKYASEGYFFQNIRESRFRTVDPDQAHLFFIPISCHKMRGKGTSYENMTIIVQNYLDGLIAKYPYWNRTLGADHFFVTCHDVGVRATEGVPFLVKNAIRVVCSPSYDVGFIPHKDVALPQVLQPFALPAGGNDVENRTTLGFWAGHRNSKIRVILARVWENDTELDISNNRISRATGHLVYQKRFYRTKFCICPGGSQVNSARITDSIHYGCVPVILSNYYDLPFNDILNWKKFAVVLRENDVYNLKQILKNISQEEFVTLHKNLVTVQKHFQWNSPPIKYDAFHMVIYELWLRHHFCPKASAGNREDDEGCKMSIRKENESWKIDFSGNKPATPLLDTINYPLHMKNLSTGELEQLAAEIRADIVHSVSKTGGHLSSSLGVVELTIALHHVFDTPEDKIVWDIGHQAYPHKILTGRRSRMHTIRKTSGLAGFPKRDESVYDAFGVGHSSTSISAGLGMAVARDLLKKKNNVISVIGDGAMTAGLAYEAMNNAGFLDSNLIVVLNDNKQVSLPTATLHGPATPVGGLSRALTKIQASAEFRKLRETAKVNFSKLSCYLSYLPGYTWLRSDCGYYLLLKGITKQIGGSAHEIAAKVDEYARGMISAYGSTLFEELGLYYIGPVDGHNIEDLVAMFKKVKAMPAPGPVLIHIVTEKGKGYPPAEAATDKMHGVVRFDTETGKQFKSKSSTLSYTQYFAESLIKEAETDDKIVAIHAAMGGGTGLNYFQKMFPDRCFDVGIAEQHAVTFAAGLATEGLKPFCAIYSSFLQRGYDQVVHDVDLQKLPVRFAMDRAGLVGADGPTHCGAFDITYMACLPNMVVMAPSDEAELMHMVATAAAIDDRPSCFRFPRGNGTGVVIPHDYKGTPLEIGKGRIIMEGNRVAILGYGSIVQQCVEAANMLRSQNIYITVADARFCKPLDSDLIKQLANENEILITVEEGSIGGFGSHVAHFLSLNGILDGSLKFRAMVLPDRYIDHGSPQDQIEEAGLSSRHISATVLSMLGRPREALQFKHE</sequence>
<dbReference type="InterPro" id="IPR020826">
    <property type="entry name" value="Transketolase_BS"/>
</dbReference>
<dbReference type="Gene3D" id="3.40.50.970">
    <property type="match status" value="2"/>
</dbReference>
<keyword evidence="14" id="KW-0812">Transmembrane</keyword>
<comment type="subunit">
    <text evidence="5">Homodimer.</text>
</comment>
<dbReference type="InterPro" id="IPR005475">
    <property type="entry name" value="Transketolase-like_Pyr-bd"/>
</dbReference>
<dbReference type="PANTHER" id="PTHR43322:SF4">
    <property type="entry name" value="1-DEOXY-D-XYLULOSE-5-PHOSPHATE SYNTHASE 2, CHLOROPLASTIC-RELATED"/>
    <property type="match status" value="1"/>
</dbReference>
<comment type="similarity">
    <text evidence="4">Belongs to the transketolase family. DXPS subfamily.</text>
</comment>
<proteinExistence type="inferred from homology"/>
<dbReference type="NCBIfam" id="NF003933">
    <property type="entry name" value="PRK05444.2-2"/>
    <property type="match status" value="1"/>
</dbReference>
<name>A0ABR2RIW2_9ROSI</name>
<dbReference type="InterPro" id="IPR033248">
    <property type="entry name" value="Transketolase_C"/>
</dbReference>
<keyword evidence="8" id="KW-0479">Metal-binding</keyword>
<dbReference type="InterPro" id="IPR049557">
    <property type="entry name" value="Transketolase_CS"/>
</dbReference>
<evidence type="ECO:0000256" key="13">
    <source>
        <dbReference type="SAM" id="MobiDB-lite"/>
    </source>
</evidence>
<evidence type="ECO:0000256" key="10">
    <source>
        <dbReference type="ARBA" id="ARBA00022977"/>
    </source>
</evidence>
<feature type="compositionally biased region" description="Acidic residues" evidence="13">
    <location>
        <begin position="80"/>
        <end position="91"/>
    </location>
</feature>
<dbReference type="PROSITE" id="PS00802">
    <property type="entry name" value="TRANSKETOLASE_2"/>
    <property type="match status" value="1"/>
</dbReference>
<dbReference type="Pfam" id="PF02780">
    <property type="entry name" value="Transketolase_C"/>
    <property type="match status" value="1"/>
</dbReference>
<evidence type="ECO:0000256" key="6">
    <source>
        <dbReference type="ARBA" id="ARBA00013150"/>
    </source>
</evidence>
<dbReference type="Pfam" id="PF03016">
    <property type="entry name" value="Exostosin_GT47"/>
    <property type="match status" value="1"/>
</dbReference>
<dbReference type="InterPro" id="IPR005477">
    <property type="entry name" value="Dxylulose-5-P_synthase"/>
</dbReference>
<keyword evidence="14" id="KW-1133">Transmembrane helix</keyword>
<dbReference type="HAMAP" id="MF_00315">
    <property type="entry name" value="DXP_synth"/>
    <property type="match status" value="1"/>
</dbReference>
<comment type="pathway">
    <text evidence="3">Metabolic intermediate biosynthesis; 1-deoxy-D-xylulose 5-phosphate biosynthesis; 1-deoxy-D-xylulose 5-phosphate from D-glyceraldehyde 3-phosphate and pyruvate: step 1/1.</text>
</comment>
<keyword evidence="9" id="KW-0460">Magnesium</keyword>
<keyword evidence="17" id="KW-1185">Reference proteome</keyword>
<gene>
    <name evidence="16" type="ORF">V6N11_040871</name>
</gene>
<dbReference type="InterPro" id="IPR040911">
    <property type="entry name" value="Exostosin_GT47"/>
</dbReference>
<evidence type="ECO:0000256" key="9">
    <source>
        <dbReference type="ARBA" id="ARBA00022842"/>
    </source>
</evidence>
<reference evidence="16 17" key="1">
    <citation type="journal article" date="2024" name="G3 (Bethesda)">
        <title>Genome assembly of Hibiscus sabdariffa L. provides insights into metabolisms of medicinal natural products.</title>
        <authorList>
            <person name="Kim T."/>
        </authorList>
    </citation>
    <scope>NUCLEOTIDE SEQUENCE [LARGE SCALE GENOMIC DNA]</scope>
    <source>
        <strain evidence="16">TK-2024</strain>
        <tissue evidence="16">Old leaves</tissue>
    </source>
</reference>
<evidence type="ECO:0000256" key="4">
    <source>
        <dbReference type="ARBA" id="ARBA00011081"/>
    </source>
</evidence>
<comment type="cofactor">
    <cofactor evidence="2">
        <name>thiamine diphosphate</name>
        <dbReference type="ChEBI" id="CHEBI:58937"/>
    </cofactor>
</comment>
<dbReference type="InterPro" id="IPR029061">
    <property type="entry name" value="THDP-binding"/>
</dbReference>
<dbReference type="SUPFAM" id="SSF52922">
    <property type="entry name" value="TK C-terminal domain-like"/>
    <property type="match status" value="1"/>
</dbReference>
<dbReference type="CDD" id="cd02007">
    <property type="entry name" value="TPP_DXS"/>
    <property type="match status" value="1"/>
</dbReference>
<feature type="transmembrane region" description="Helical" evidence="14">
    <location>
        <begin position="20"/>
        <end position="36"/>
    </location>
</feature>
<evidence type="ECO:0000256" key="14">
    <source>
        <dbReference type="SAM" id="Phobius"/>
    </source>
</evidence>
<keyword evidence="10" id="KW-0784">Thiamine biosynthesis</keyword>
<comment type="cofactor">
    <cofactor evidence="1">
        <name>Mg(2+)</name>
        <dbReference type="ChEBI" id="CHEBI:18420"/>
    </cofactor>
</comment>
<organism evidence="16 17">
    <name type="scientific">Hibiscus sabdariffa</name>
    <name type="common">roselle</name>
    <dbReference type="NCBI Taxonomy" id="183260"/>
    <lineage>
        <taxon>Eukaryota</taxon>
        <taxon>Viridiplantae</taxon>
        <taxon>Streptophyta</taxon>
        <taxon>Embryophyta</taxon>
        <taxon>Tracheophyta</taxon>
        <taxon>Spermatophyta</taxon>
        <taxon>Magnoliopsida</taxon>
        <taxon>eudicotyledons</taxon>
        <taxon>Gunneridae</taxon>
        <taxon>Pentapetalae</taxon>
        <taxon>rosids</taxon>
        <taxon>malvids</taxon>
        <taxon>Malvales</taxon>
        <taxon>Malvaceae</taxon>
        <taxon>Malvoideae</taxon>
        <taxon>Hibiscus</taxon>
    </lineage>
</organism>
<keyword evidence="12" id="KW-0414">Isoprene biosynthesis</keyword>
<evidence type="ECO:0000256" key="8">
    <source>
        <dbReference type="ARBA" id="ARBA00022723"/>
    </source>
</evidence>
<evidence type="ECO:0000256" key="12">
    <source>
        <dbReference type="ARBA" id="ARBA00023229"/>
    </source>
</evidence>
<dbReference type="Gene3D" id="3.40.50.920">
    <property type="match status" value="1"/>
</dbReference>
<dbReference type="PROSITE" id="PS00801">
    <property type="entry name" value="TRANSKETOLASE_1"/>
    <property type="match status" value="1"/>
</dbReference>
<protein>
    <recommendedName>
        <fullName evidence="6">1-deoxy-D-xylulose-5-phosphate synthase</fullName>
        <ecNumber evidence="6">2.2.1.7</ecNumber>
    </recommendedName>
</protein>
<dbReference type="CDD" id="cd07033">
    <property type="entry name" value="TPP_PYR_DXS_TK_like"/>
    <property type="match status" value="1"/>
</dbReference>
<evidence type="ECO:0000256" key="1">
    <source>
        <dbReference type="ARBA" id="ARBA00001946"/>
    </source>
</evidence>
<comment type="caution">
    <text evidence="16">The sequence shown here is derived from an EMBL/GenBank/DDBJ whole genome shotgun (WGS) entry which is preliminary data.</text>
</comment>